<dbReference type="SUPFAM" id="SSF51905">
    <property type="entry name" value="FAD/NAD(P)-binding domain"/>
    <property type="match status" value="1"/>
</dbReference>
<comment type="caution">
    <text evidence="7">The sequence shown here is derived from an EMBL/GenBank/DDBJ whole genome shotgun (WGS) entry which is preliminary data.</text>
</comment>
<feature type="domain" description="FAD-binding" evidence="6">
    <location>
        <begin position="2"/>
        <end position="357"/>
    </location>
</feature>
<accession>A0A550CVM8</accession>
<dbReference type="Gene3D" id="3.50.50.60">
    <property type="entry name" value="FAD/NAD(P)-binding domain"/>
    <property type="match status" value="1"/>
</dbReference>
<evidence type="ECO:0000256" key="1">
    <source>
        <dbReference type="ARBA" id="ARBA00007992"/>
    </source>
</evidence>
<sequence length="406" mass="44635">MKVIVIGAGIGGLAASIALRQDGHDTVVYERVSDLRPVGAAISVWSNGVKVLAKYGLLDRVKRVSGMMERMAYRQWDNGDVYCDFDLNPLYEEAKMRAYPIARSELQAMLLDANKPAPVHLSKTAVSYETTAEGVTVHFHDGTSDTGDFVVISDGTHSKLRNQITGTSIVRDYVGYVNFNGAIEKSKLGHLLPSDTWTQFVGDGKRVSFMPMSDTHFYFFLDVTTPTGTTPSDSAQWKPFLAEYFSGWAQAVQTLIAEMDVGRVARVEIHDTQRLPTLIDREGGRALIIGDAAHATSPDIGQGGCQALEDTFVVQRLLRKHGLSGKASGRPTTEALRGVLDEYEALRADRCAVLVQRARQRSNITHRLGDPKETEAWYEELKAEDGKGIMSGILKTILSAPKELDE</sequence>
<protein>
    <submittedName>
        <fullName evidence="7">2-polyprenyl-6-methoxyphenol hydroxylase</fullName>
    </submittedName>
</protein>
<dbReference type="GO" id="GO:0004497">
    <property type="term" value="F:monooxygenase activity"/>
    <property type="evidence" value="ECO:0007669"/>
    <property type="project" value="UniProtKB-KW"/>
</dbReference>
<dbReference type="PRINTS" id="PR00420">
    <property type="entry name" value="RNGMNOXGNASE"/>
</dbReference>
<keyword evidence="4" id="KW-0560">Oxidoreductase</keyword>
<keyword evidence="5" id="KW-0503">Monooxygenase</keyword>
<dbReference type="Pfam" id="PF01494">
    <property type="entry name" value="FAD_binding_3"/>
    <property type="match status" value="1"/>
</dbReference>
<reference evidence="7 8" key="1">
    <citation type="journal article" date="2019" name="New Phytol.">
        <title>Comparative genomics reveals unique wood-decay strategies and fruiting body development in the Schizophyllaceae.</title>
        <authorList>
            <person name="Almasi E."/>
            <person name="Sahu N."/>
            <person name="Krizsan K."/>
            <person name="Balint B."/>
            <person name="Kovacs G.M."/>
            <person name="Kiss B."/>
            <person name="Cseklye J."/>
            <person name="Drula E."/>
            <person name="Henrissat B."/>
            <person name="Nagy I."/>
            <person name="Chovatia M."/>
            <person name="Adam C."/>
            <person name="LaButti K."/>
            <person name="Lipzen A."/>
            <person name="Riley R."/>
            <person name="Grigoriev I.V."/>
            <person name="Nagy L.G."/>
        </authorList>
    </citation>
    <scope>NUCLEOTIDE SEQUENCE [LARGE SCALE GENOMIC DNA]</scope>
    <source>
        <strain evidence="7 8">NL-1724</strain>
    </source>
</reference>
<keyword evidence="8" id="KW-1185">Reference proteome</keyword>
<evidence type="ECO:0000256" key="5">
    <source>
        <dbReference type="ARBA" id="ARBA00023033"/>
    </source>
</evidence>
<evidence type="ECO:0000259" key="6">
    <source>
        <dbReference type="Pfam" id="PF01494"/>
    </source>
</evidence>
<keyword evidence="3" id="KW-0274">FAD</keyword>
<dbReference type="Proteomes" id="UP000320762">
    <property type="component" value="Unassembled WGS sequence"/>
</dbReference>
<dbReference type="InterPro" id="IPR050493">
    <property type="entry name" value="FAD-dep_Monooxygenase_BioMet"/>
</dbReference>
<dbReference type="GO" id="GO:0071949">
    <property type="term" value="F:FAD binding"/>
    <property type="evidence" value="ECO:0007669"/>
    <property type="project" value="InterPro"/>
</dbReference>
<evidence type="ECO:0000256" key="3">
    <source>
        <dbReference type="ARBA" id="ARBA00022827"/>
    </source>
</evidence>
<name>A0A550CVM8_9AGAR</name>
<evidence type="ECO:0000256" key="4">
    <source>
        <dbReference type="ARBA" id="ARBA00023002"/>
    </source>
</evidence>
<dbReference type="OrthoDB" id="47494at2759"/>
<keyword evidence="2" id="KW-0285">Flavoprotein</keyword>
<evidence type="ECO:0000313" key="7">
    <source>
        <dbReference type="EMBL" id="TRM68840.1"/>
    </source>
</evidence>
<gene>
    <name evidence="7" type="ORF">BD626DRAFT_532761</name>
</gene>
<dbReference type="AlphaFoldDB" id="A0A550CVM8"/>
<comment type="similarity">
    <text evidence="1">Belongs to the paxM FAD-dependent monooxygenase family.</text>
</comment>
<organism evidence="7 8">
    <name type="scientific">Schizophyllum amplum</name>
    <dbReference type="NCBI Taxonomy" id="97359"/>
    <lineage>
        <taxon>Eukaryota</taxon>
        <taxon>Fungi</taxon>
        <taxon>Dikarya</taxon>
        <taxon>Basidiomycota</taxon>
        <taxon>Agaricomycotina</taxon>
        <taxon>Agaricomycetes</taxon>
        <taxon>Agaricomycetidae</taxon>
        <taxon>Agaricales</taxon>
        <taxon>Schizophyllaceae</taxon>
        <taxon>Schizophyllum</taxon>
    </lineage>
</organism>
<dbReference type="EMBL" id="VDMD01000001">
    <property type="protein sequence ID" value="TRM68840.1"/>
    <property type="molecule type" value="Genomic_DNA"/>
</dbReference>
<dbReference type="PANTHER" id="PTHR13789:SF309">
    <property type="entry name" value="PUTATIVE (AFU_ORTHOLOGUE AFUA_6G14510)-RELATED"/>
    <property type="match status" value="1"/>
</dbReference>
<evidence type="ECO:0000256" key="2">
    <source>
        <dbReference type="ARBA" id="ARBA00022630"/>
    </source>
</evidence>
<dbReference type="PANTHER" id="PTHR13789">
    <property type="entry name" value="MONOOXYGENASE"/>
    <property type="match status" value="1"/>
</dbReference>
<proteinExistence type="inferred from homology"/>
<dbReference type="InterPro" id="IPR002938">
    <property type="entry name" value="FAD-bd"/>
</dbReference>
<dbReference type="STRING" id="97359.A0A550CVM8"/>
<dbReference type="InterPro" id="IPR036188">
    <property type="entry name" value="FAD/NAD-bd_sf"/>
</dbReference>
<evidence type="ECO:0000313" key="8">
    <source>
        <dbReference type="Proteomes" id="UP000320762"/>
    </source>
</evidence>